<dbReference type="InterPro" id="IPR000182">
    <property type="entry name" value="GNAT_dom"/>
</dbReference>
<dbReference type="Pfam" id="PF13302">
    <property type="entry name" value="Acetyltransf_3"/>
    <property type="match status" value="1"/>
</dbReference>
<reference evidence="2 3" key="1">
    <citation type="submission" date="2017-03" db="EMBL/GenBank/DDBJ databases">
        <title>Complete genome sequence of Paenibacillus Kribbensis producing bioflocculants.</title>
        <authorList>
            <person name="Lee H.-G."/>
            <person name="Oh H.-M."/>
        </authorList>
    </citation>
    <scope>NUCLEOTIDE SEQUENCE [LARGE SCALE GENOMIC DNA]</scope>
    <source>
        <strain evidence="2 3">AM49</strain>
    </source>
</reference>
<sequence length="186" mass="21786">MPHIIGERIVLREYRLEDIPDIRKWVNDPEITYGLSDVFIYPHSQFSSESFVQMMIDGNSEIKGFIIAHKDTLDYIGQLDLFKINWVNRHATLGIVIGRDGDLGKGYGREAIRLIQKFAFHALNLHRLELEVYAFNERAYRCYLACGFKEEGRLREKLFREGQYYDIIQMGILRSEYEAAEQAKES</sequence>
<dbReference type="InterPro" id="IPR016181">
    <property type="entry name" value="Acyl_CoA_acyltransferase"/>
</dbReference>
<feature type="domain" description="N-acetyltransferase" evidence="1">
    <location>
        <begin position="9"/>
        <end position="171"/>
    </location>
</feature>
<keyword evidence="3" id="KW-1185">Reference proteome</keyword>
<dbReference type="STRING" id="172713.GCA_001705305_01948"/>
<dbReference type="GO" id="GO:0016747">
    <property type="term" value="F:acyltransferase activity, transferring groups other than amino-acyl groups"/>
    <property type="evidence" value="ECO:0007669"/>
    <property type="project" value="InterPro"/>
</dbReference>
<dbReference type="OrthoDB" id="9795206at2"/>
<evidence type="ECO:0000313" key="2">
    <source>
        <dbReference type="EMBL" id="ASR48080.1"/>
    </source>
</evidence>
<accession>A0A222WNG4</accession>
<evidence type="ECO:0000313" key="3">
    <source>
        <dbReference type="Proteomes" id="UP000214666"/>
    </source>
</evidence>
<dbReference type="AlphaFoldDB" id="A0A222WNG4"/>
<name>A0A222WNG4_9BACL</name>
<dbReference type="PROSITE" id="PS51186">
    <property type="entry name" value="GNAT"/>
    <property type="match status" value="1"/>
</dbReference>
<dbReference type="PANTHER" id="PTHR43415">
    <property type="entry name" value="SPERMIDINE N(1)-ACETYLTRANSFERASE"/>
    <property type="match status" value="1"/>
</dbReference>
<gene>
    <name evidence="2" type="ORF">B4V02_15935</name>
</gene>
<organism evidence="2 3">
    <name type="scientific">Paenibacillus kribbensis</name>
    <dbReference type="NCBI Taxonomy" id="172713"/>
    <lineage>
        <taxon>Bacteria</taxon>
        <taxon>Bacillati</taxon>
        <taxon>Bacillota</taxon>
        <taxon>Bacilli</taxon>
        <taxon>Bacillales</taxon>
        <taxon>Paenibacillaceae</taxon>
        <taxon>Paenibacillus</taxon>
    </lineage>
</organism>
<proteinExistence type="predicted"/>
<dbReference type="PANTHER" id="PTHR43415:SF3">
    <property type="entry name" value="GNAT-FAMILY ACETYLTRANSFERASE"/>
    <property type="match status" value="1"/>
</dbReference>
<dbReference type="SUPFAM" id="SSF55729">
    <property type="entry name" value="Acyl-CoA N-acyltransferases (Nat)"/>
    <property type="match status" value="1"/>
</dbReference>
<keyword evidence="2" id="KW-0808">Transferase</keyword>
<evidence type="ECO:0000259" key="1">
    <source>
        <dbReference type="PROSITE" id="PS51186"/>
    </source>
</evidence>
<dbReference type="Gene3D" id="3.40.630.30">
    <property type="match status" value="1"/>
</dbReference>
<dbReference type="KEGG" id="pkb:B4V02_15935"/>
<protein>
    <submittedName>
        <fullName evidence="2">GNAT family N-acetyltransferase</fullName>
    </submittedName>
</protein>
<dbReference type="RefSeq" id="WP_094155540.1">
    <property type="nucleotide sequence ID" value="NZ_CP020028.1"/>
</dbReference>
<dbReference type="Proteomes" id="UP000214666">
    <property type="component" value="Chromosome"/>
</dbReference>
<dbReference type="EMBL" id="CP020028">
    <property type="protein sequence ID" value="ASR48080.1"/>
    <property type="molecule type" value="Genomic_DNA"/>
</dbReference>